<dbReference type="Pfam" id="PF00136">
    <property type="entry name" value="DNA_pol_B"/>
    <property type="match status" value="1"/>
</dbReference>
<feature type="domain" description="C4-type zinc-finger of DNA polymerase delta" evidence="17">
    <location>
        <begin position="1876"/>
        <end position="1949"/>
    </location>
</feature>
<name>A0ABS8RLW0_DATST</name>
<evidence type="ECO:0000256" key="1">
    <source>
        <dbReference type="ARBA" id="ARBA00001966"/>
    </source>
</evidence>
<evidence type="ECO:0000256" key="4">
    <source>
        <dbReference type="ARBA" id="ARBA00022695"/>
    </source>
</evidence>
<evidence type="ECO:0000313" key="21">
    <source>
        <dbReference type="Proteomes" id="UP000823775"/>
    </source>
</evidence>
<comment type="subcellular location">
    <subcellularLocation>
        <location evidence="13">Nucleus</location>
    </subcellularLocation>
</comment>
<feature type="region of interest" description="Disordered" evidence="14">
    <location>
        <begin position="1024"/>
        <end position="1054"/>
    </location>
</feature>
<keyword evidence="13" id="KW-0004">4Fe-4S</keyword>
<evidence type="ECO:0000256" key="10">
    <source>
        <dbReference type="ARBA" id="ARBA00023014"/>
    </source>
</evidence>
<feature type="domain" description="DNA polymerase zeta catalytic subunit N-terminal" evidence="19">
    <location>
        <begin position="4"/>
        <end position="26"/>
    </location>
</feature>
<dbReference type="PANTHER" id="PTHR45812:SF1">
    <property type="entry name" value="DNA POLYMERASE ZETA CATALYTIC SUBUNIT"/>
    <property type="match status" value="1"/>
</dbReference>
<keyword evidence="13" id="KW-0539">Nucleus</keyword>
<sequence>GRVNEVPVVRVYGATPAGQKTCLHLHGALPYFYVPCSEIFLQSDEKGSECTNALALALEKVLKLKGNAGSKRQHVHGCSLVRARKFYGYHSTEELFLKIYLYHPQDVSRAASLLLGGAVLDKSLQPHESHIPFLLQFLVDYNLYGMGHLHVSKMKFRNPIPDTFSPRKANYVERRRPSDMSTSMTTEFQVDLDGEACFNTPIWISSTIPDNWMWKYSSQADPSTDLDIPNIKRQSISELEGDAIVDAIMNQQLISYMSLSQACSQEKMVQSLIPIWEEEFARNGVHEVGLPPDSGKPLRDDVLRTLSHGIGYEEILMELSNDVKVSSDMLQSINSSMNDENIANIGHCGSLNSIREPSRCLEEGLFQDHVVEKREETDACPKQLLADQLEATVSVVPSQDVKASDQDALRLLNWLASSQAVEDINSDDDLARETILSPLMPATTINTVLEKANVAYENESQQECEDILDSVHDCYFEELDRKTSQSISNDPSCRSSSSMMIPQMDGSNDDPSPFSFVNESSETHKKIGTFSEADSWNKATLATTNNHKKKKPGWCSLPIALGQNLNDSHPNPVNTPSSHICDERDGRGTSSHRTFNKYPNFLTRSLNESANCEVESSMVVECSTRDLMRVKRSYQAEPSEYGNQVKKVQLGAKGKEDFFLYSESNHDEKQKMPRDSLISRSAITDQPRECHERNSCLALEMQAESGDIQADKSNCSSYCKLPLSSSSLLANASKDGVFLSSEGPHVEVVSGASANLQNYRMSGASTSQGTKDLFQLPDVENQKSAIDMGSCGCCSHENVDSCVKCTKISNPHLCTSIFAPYSRLTSETEDKFTGCGKLLQKNAVGLSQSPACPSHSISTVTRVSGDVPELIAMTFVKKPPKVEFTDEPGRNAQSACGAPIYHVVNKKNKTRTCAQDRGLDECPPFFEENFLVGEKICSTNCGTSNYVHCQDNVLGVPVHYQNDGSYLYMLTPVYSPPQSECVRRWLSLDCIDSSKMNVVSGPPLHPLTKVCSDGVAESQDSQATFGDQPLMDSASASEPNPNQLQAKENCQESNSVQMNPVVPDARIKQQDEENILKCEPSMRGSQDLSQISGPDRKSRLTPLSQTGFRDPASIGCGQQLTMLSIEVQAESRGDLRPDPRFDAVRIVVLVFQEDDDFISDTHVLLHCNGESVQRDLDGVSECKVLTFSEERQIFIHFIKMINSFDPDIFMGWDIQGGSLGFLAERAAYLGIGLLNKISRTPSEGNIASRDSEVGKLSDIFSEAAADPMFHEDATIIDDEWGRTHASGIHVGGRIVLNIWRLMRGEVKLNLYTLEAVAEAVLRRKVPYIPNKVLTNWFLSGPGRARYRCIGYFLERAKLNLQIMNQLDVVNRTSELARIFGIDFFSVLSRGSQYRVESMFLRLAHAQNYVAISPGNQQVASQPAMECIPLVMEPKSGFYADPVVVLDFQSLYPSMIIAYNLCFCTCLGKVTSTKANILGVSSYSPDKNVMPSLKDEILLTPNGVMYVPPRVRKGVLPRLLEEILDTRIMVKTAMKKLASGQQVLHRIFNARQLALKLIANVTYGYTAAGFSGRMPCAELADSIVQCARRTLESAISFVNTNHRWNAKVIYGDTDSMFVLLEGRSIEEAFRIGHEIASEVTAMNPNPVTLKMEKVYDSCFLLTKKRYVGYSYENVDQSKPVFDAKGIETVRRDTCGAVSKIMERSLRVFFEYRDIEKVKSYLVRQWKKIISGRVSLQDFVFAKEVRLGTYSAQASSLPPAAIVATKAMRVDPRAEPRYAERVPYVVVHGEPGARLADVVVDPLDVLSIDSPYRLNDIYYIKKQIIPALQRVFGLVRADLNQWFSDMPRPEREAAGKRRLFTANTHRTRIDYYYLSKHCIICGKLIQASSYVCENCSRNEAVVAAALTGRTSMLEKNIQHLAAICRHCGGGDWLVESGVKCTSLACSVFYERRKIQKELQSLSAVTTEAGFYPRCVVEWF</sequence>
<evidence type="ECO:0000259" key="16">
    <source>
        <dbReference type="Pfam" id="PF03104"/>
    </source>
</evidence>
<dbReference type="SMART" id="SM00486">
    <property type="entry name" value="POLBc"/>
    <property type="match status" value="1"/>
</dbReference>
<reference evidence="20 21" key="1">
    <citation type="journal article" date="2021" name="BMC Genomics">
        <title>Datura genome reveals duplications of psychoactive alkaloid biosynthetic genes and high mutation rate following tissue culture.</title>
        <authorList>
            <person name="Rajewski A."/>
            <person name="Carter-House D."/>
            <person name="Stajich J."/>
            <person name="Litt A."/>
        </authorList>
    </citation>
    <scope>NUCLEOTIDE SEQUENCE [LARGE SCALE GENOMIC DNA]</scope>
    <source>
        <strain evidence="20">AR-01</strain>
    </source>
</reference>
<dbReference type="Pfam" id="PF24065">
    <property type="entry name" value="REV3_N"/>
    <property type="match status" value="1"/>
</dbReference>
<dbReference type="Pfam" id="PF03104">
    <property type="entry name" value="DNA_pol_B_exo1"/>
    <property type="match status" value="1"/>
</dbReference>
<accession>A0ABS8RLW0</accession>
<evidence type="ECO:0000256" key="8">
    <source>
        <dbReference type="ARBA" id="ARBA00022932"/>
    </source>
</evidence>
<evidence type="ECO:0000259" key="18">
    <source>
        <dbReference type="Pfam" id="PF24055"/>
    </source>
</evidence>
<dbReference type="Gene3D" id="1.10.287.690">
    <property type="entry name" value="Helix hairpin bin"/>
    <property type="match status" value="1"/>
</dbReference>
<comment type="similarity">
    <text evidence="2 13">Belongs to the DNA polymerase type-B family.</text>
</comment>
<feature type="region of interest" description="Disordered" evidence="14">
    <location>
        <begin position="1077"/>
        <end position="1108"/>
    </location>
</feature>
<comment type="catalytic activity">
    <reaction evidence="12 13">
        <text>DNA(n) + a 2'-deoxyribonucleoside 5'-triphosphate = DNA(n+1) + diphosphate</text>
        <dbReference type="Rhea" id="RHEA:22508"/>
        <dbReference type="Rhea" id="RHEA-COMP:17339"/>
        <dbReference type="Rhea" id="RHEA-COMP:17340"/>
        <dbReference type="ChEBI" id="CHEBI:33019"/>
        <dbReference type="ChEBI" id="CHEBI:61560"/>
        <dbReference type="ChEBI" id="CHEBI:173112"/>
        <dbReference type="EC" id="2.7.7.7"/>
    </reaction>
</comment>
<dbReference type="Gene3D" id="1.10.132.60">
    <property type="entry name" value="DNA polymerase family B, C-terminal domain"/>
    <property type="match status" value="1"/>
</dbReference>
<evidence type="ECO:0000256" key="14">
    <source>
        <dbReference type="SAM" id="MobiDB-lite"/>
    </source>
</evidence>
<keyword evidence="7 13" id="KW-0862">Zinc</keyword>
<dbReference type="InterPro" id="IPR006134">
    <property type="entry name" value="DNA-dir_DNA_pol_B_multi_dom"/>
</dbReference>
<dbReference type="InterPro" id="IPR012337">
    <property type="entry name" value="RNaseH-like_sf"/>
</dbReference>
<dbReference type="CDD" id="cd05778">
    <property type="entry name" value="DNA_polB_zeta_exo"/>
    <property type="match status" value="1"/>
</dbReference>
<dbReference type="EC" id="2.7.7.7" evidence="13"/>
<keyword evidence="13" id="KW-0863">Zinc-finger</keyword>
<feature type="compositionally biased region" description="Polar residues" evidence="14">
    <location>
        <begin position="1083"/>
        <end position="1092"/>
    </location>
</feature>
<evidence type="ECO:0000256" key="13">
    <source>
        <dbReference type="RuleBase" id="RU000442"/>
    </source>
</evidence>
<dbReference type="InterPro" id="IPR042087">
    <property type="entry name" value="DNA_pol_B_thumb"/>
</dbReference>
<evidence type="ECO:0000256" key="11">
    <source>
        <dbReference type="ARBA" id="ARBA00023204"/>
    </source>
</evidence>
<dbReference type="Gene3D" id="3.30.420.10">
    <property type="entry name" value="Ribonuclease H-like superfamily/Ribonuclease H"/>
    <property type="match status" value="1"/>
</dbReference>
<comment type="caution">
    <text evidence="20">The sequence shown here is derived from an EMBL/GenBank/DDBJ whole genome shotgun (WGS) entry which is preliminary data.</text>
</comment>
<keyword evidence="3 13" id="KW-0808">Transferase</keyword>
<dbReference type="InterPro" id="IPR030559">
    <property type="entry name" value="PolZ_Rev3"/>
</dbReference>
<keyword evidence="8 13" id="KW-0239">DNA-directed DNA polymerase</keyword>
<dbReference type="Pfam" id="PF24055">
    <property type="entry name" value="POL3_N"/>
    <property type="match status" value="1"/>
</dbReference>
<protein>
    <recommendedName>
        <fullName evidence="13">DNA polymerase</fullName>
        <ecNumber evidence="13">2.7.7.7</ecNumber>
    </recommendedName>
</protein>
<dbReference type="EMBL" id="JACEIK010000016">
    <property type="protein sequence ID" value="MCD7446604.1"/>
    <property type="molecule type" value="Genomic_DNA"/>
</dbReference>
<keyword evidence="21" id="KW-1185">Reference proteome</keyword>
<keyword evidence="11" id="KW-0234">DNA repair</keyword>
<dbReference type="InterPro" id="IPR006133">
    <property type="entry name" value="DNA-dir_DNA_pol_B_exonuc"/>
</dbReference>
<dbReference type="Gene3D" id="3.90.1600.10">
    <property type="entry name" value="Palm domain of DNA polymerase"/>
    <property type="match status" value="1"/>
</dbReference>
<keyword evidence="10 13" id="KW-0411">Iron-sulfur</keyword>
<dbReference type="PRINTS" id="PR00106">
    <property type="entry name" value="DNAPOLB"/>
</dbReference>
<keyword evidence="4 13" id="KW-0548">Nucleotidyltransferase</keyword>
<comment type="cofactor">
    <cofactor evidence="1 13">
        <name>[4Fe-4S] cluster</name>
        <dbReference type="ChEBI" id="CHEBI:49883"/>
    </cofactor>
</comment>
<keyword evidence="13" id="KW-0238">DNA-binding</keyword>
<evidence type="ECO:0000256" key="7">
    <source>
        <dbReference type="ARBA" id="ARBA00022833"/>
    </source>
</evidence>
<gene>
    <name evidence="20" type="ORF">HAX54_010796</name>
</gene>
<evidence type="ECO:0000259" key="15">
    <source>
        <dbReference type="Pfam" id="PF00136"/>
    </source>
</evidence>
<evidence type="ECO:0000256" key="2">
    <source>
        <dbReference type="ARBA" id="ARBA00005755"/>
    </source>
</evidence>
<evidence type="ECO:0000256" key="6">
    <source>
        <dbReference type="ARBA" id="ARBA00022763"/>
    </source>
</evidence>
<dbReference type="InterPro" id="IPR043502">
    <property type="entry name" value="DNA/RNA_pol_sf"/>
</dbReference>
<dbReference type="InterPro" id="IPR023211">
    <property type="entry name" value="DNA_pol_palm_dom_sf"/>
</dbReference>
<dbReference type="InterPro" id="IPR006172">
    <property type="entry name" value="DNA-dir_DNA_pol_B"/>
</dbReference>
<dbReference type="InterPro" id="IPR056447">
    <property type="entry name" value="REV3_N"/>
</dbReference>
<dbReference type="PROSITE" id="PS00116">
    <property type="entry name" value="DNA_POLYMERASE_B"/>
    <property type="match status" value="1"/>
</dbReference>
<evidence type="ECO:0000256" key="5">
    <source>
        <dbReference type="ARBA" id="ARBA00022723"/>
    </source>
</evidence>
<dbReference type="InterPro" id="IPR036397">
    <property type="entry name" value="RNaseH_sf"/>
</dbReference>
<dbReference type="SUPFAM" id="SSF56672">
    <property type="entry name" value="DNA/RNA polymerases"/>
    <property type="match status" value="1"/>
</dbReference>
<proteinExistence type="inferred from homology"/>
<evidence type="ECO:0000259" key="17">
    <source>
        <dbReference type="Pfam" id="PF14260"/>
    </source>
</evidence>
<feature type="domain" description="DNA-directed DNA polymerase family B multifunctional" evidence="15">
    <location>
        <begin position="1383"/>
        <end position="1830"/>
    </location>
</feature>
<evidence type="ECO:0000259" key="19">
    <source>
        <dbReference type="Pfam" id="PF24065"/>
    </source>
</evidence>
<dbReference type="InterPro" id="IPR025687">
    <property type="entry name" value="Znf-C4pol"/>
</dbReference>
<evidence type="ECO:0000256" key="9">
    <source>
        <dbReference type="ARBA" id="ARBA00023004"/>
    </source>
</evidence>
<feature type="domain" description="DNA polymerase delta/zeta catalytic subunit N-terminal" evidence="18">
    <location>
        <begin position="27"/>
        <end position="108"/>
    </location>
</feature>
<feature type="non-terminal residue" evidence="20">
    <location>
        <position position="1"/>
    </location>
</feature>
<evidence type="ECO:0000256" key="12">
    <source>
        <dbReference type="ARBA" id="ARBA00049244"/>
    </source>
</evidence>
<keyword evidence="13" id="KW-0235">DNA replication</keyword>
<evidence type="ECO:0000256" key="3">
    <source>
        <dbReference type="ARBA" id="ARBA00022679"/>
    </source>
</evidence>
<dbReference type="InterPro" id="IPR017964">
    <property type="entry name" value="DNA-dir_DNA_pol_B_CS"/>
</dbReference>
<keyword evidence="6" id="KW-0227">DNA damage</keyword>
<dbReference type="PANTHER" id="PTHR45812">
    <property type="entry name" value="DNA POLYMERASE ZETA CATALYTIC SUBUNIT"/>
    <property type="match status" value="1"/>
</dbReference>
<feature type="domain" description="DNA-directed DNA polymerase family B exonuclease" evidence="16">
    <location>
        <begin position="1119"/>
        <end position="1316"/>
    </location>
</feature>
<dbReference type="Proteomes" id="UP000823775">
    <property type="component" value="Unassembled WGS sequence"/>
</dbReference>
<keyword evidence="5 13" id="KW-0479">Metal-binding</keyword>
<dbReference type="CDD" id="cd05534">
    <property type="entry name" value="POLBc_zeta"/>
    <property type="match status" value="1"/>
</dbReference>
<dbReference type="Pfam" id="PF14260">
    <property type="entry name" value="zf-C4pol"/>
    <property type="match status" value="1"/>
</dbReference>
<evidence type="ECO:0000313" key="20">
    <source>
        <dbReference type="EMBL" id="MCD7446604.1"/>
    </source>
</evidence>
<dbReference type="Gene3D" id="3.30.342.10">
    <property type="entry name" value="DNA Polymerase, chain B, domain 1"/>
    <property type="match status" value="1"/>
</dbReference>
<dbReference type="SUPFAM" id="SSF53098">
    <property type="entry name" value="Ribonuclease H-like"/>
    <property type="match status" value="1"/>
</dbReference>
<feature type="compositionally biased region" description="Polar residues" evidence="14">
    <location>
        <begin position="1034"/>
        <end position="1054"/>
    </location>
</feature>
<dbReference type="InterPro" id="IPR056435">
    <property type="entry name" value="DPOD/Z_N"/>
</dbReference>
<organism evidence="20 21">
    <name type="scientific">Datura stramonium</name>
    <name type="common">Jimsonweed</name>
    <name type="synonym">Common thornapple</name>
    <dbReference type="NCBI Taxonomy" id="4076"/>
    <lineage>
        <taxon>Eukaryota</taxon>
        <taxon>Viridiplantae</taxon>
        <taxon>Streptophyta</taxon>
        <taxon>Embryophyta</taxon>
        <taxon>Tracheophyta</taxon>
        <taxon>Spermatophyta</taxon>
        <taxon>Magnoliopsida</taxon>
        <taxon>eudicotyledons</taxon>
        <taxon>Gunneridae</taxon>
        <taxon>Pentapetalae</taxon>
        <taxon>asterids</taxon>
        <taxon>lamiids</taxon>
        <taxon>Solanales</taxon>
        <taxon>Solanaceae</taxon>
        <taxon>Solanoideae</taxon>
        <taxon>Datureae</taxon>
        <taxon>Datura</taxon>
    </lineage>
</organism>
<keyword evidence="9 13" id="KW-0408">Iron</keyword>